<sequence length="206" mass="23754">MLLRSKCRSPVLVTVRKNSTNNGEIHQYLTSYKLRFSMELMYVWDNTVGSSIRVSPTVLAYIAGFLDGDGCIKVTIAKRDYAKFGYYFRVIVSFAQHIRDRRVLVWIKSKLKVGSISDYDLPGKQVSEYVIQDRKFNFRLLFNLRPFVVVKKRQLELASEILSLKDKVKNPISFKRAMKAAMEIRRLNSPSKFDSSPVTTHMGGTR</sequence>
<dbReference type="Gene3D" id="3.10.28.10">
    <property type="entry name" value="Homing endonucleases"/>
    <property type="match status" value="1"/>
</dbReference>
<dbReference type="EMBL" id="LCNO01000024">
    <property type="protein sequence ID" value="KKU57166.1"/>
    <property type="molecule type" value="Genomic_DNA"/>
</dbReference>
<dbReference type="SUPFAM" id="SSF55608">
    <property type="entry name" value="Homing endonucleases"/>
    <property type="match status" value="1"/>
</dbReference>
<reference evidence="2 3" key="1">
    <citation type="journal article" date="2015" name="Nature">
        <title>rRNA introns, odd ribosomes, and small enigmatic genomes across a large radiation of phyla.</title>
        <authorList>
            <person name="Brown C.T."/>
            <person name="Hug L.A."/>
            <person name="Thomas B.C."/>
            <person name="Sharon I."/>
            <person name="Castelle C.J."/>
            <person name="Singh A."/>
            <person name="Wilkins M.J."/>
            <person name="Williams K.H."/>
            <person name="Banfield J.F."/>
        </authorList>
    </citation>
    <scope>NUCLEOTIDE SEQUENCE [LARGE SCALE GENOMIC DNA]</scope>
</reference>
<keyword evidence="2" id="KW-0540">Nuclease</keyword>
<dbReference type="GO" id="GO:0004519">
    <property type="term" value="F:endonuclease activity"/>
    <property type="evidence" value="ECO:0007669"/>
    <property type="project" value="UniProtKB-KW"/>
</dbReference>
<evidence type="ECO:0000313" key="2">
    <source>
        <dbReference type="EMBL" id="KKU57166.1"/>
    </source>
</evidence>
<name>A0A0G1RJ57_9BACT</name>
<keyword evidence="2" id="KW-0378">Hydrolase</keyword>
<dbReference type="InterPro" id="IPR027434">
    <property type="entry name" value="Homing_endonucl"/>
</dbReference>
<accession>A0A0G1RJ57</accession>
<protein>
    <submittedName>
        <fullName evidence="2">Homing endonuclease</fullName>
    </submittedName>
</protein>
<evidence type="ECO:0000313" key="3">
    <source>
        <dbReference type="Proteomes" id="UP000034307"/>
    </source>
</evidence>
<proteinExistence type="predicted"/>
<keyword evidence="2" id="KW-0255">Endonuclease</keyword>
<comment type="caution">
    <text evidence="2">The sequence shown here is derived from an EMBL/GenBank/DDBJ whole genome shotgun (WGS) entry which is preliminary data.</text>
</comment>
<gene>
    <name evidence="2" type="ORF">UX80_C0024G0032</name>
</gene>
<feature type="domain" description="Homing endonuclease LAGLIDADG" evidence="1">
    <location>
        <begin position="62"/>
        <end position="133"/>
    </location>
</feature>
<dbReference type="AlphaFoldDB" id="A0A0G1RJ57"/>
<evidence type="ECO:0000259" key="1">
    <source>
        <dbReference type="Pfam" id="PF00961"/>
    </source>
</evidence>
<dbReference type="Proteomes" id="UP000034307">
    <property type="component" value="Unassembled WGS sequence"/>
</dbReference>
<organism evidence="2 3">
    <name type="scientific">Candidatus Amesbacteria bacterium GW2011_GWA2_47_11b</name>
    <dbReference type="NCBI Taxonomy" id="1618358"/>
    <lineage>
        <taxon>Bacteria</taxon>
        <taxon>Candidatus Amesiibacteriota</taxon>
    </lineage>
</organism>
<dbReference type="Pfam" id="PF00961">
    <property type="entry name" value="LAGLIDADG_1"/>
    <property type="match status" value="1"/>
</dbReference>
<dbReference type="InterPro" id="IPR004860">
    <property type="entry name" value="LAGLIDADG_dom"/>
</dbReference>